<protein>
    <submittedName>
        <fullName evidence="1">Uncharacterized protein</fullName>
    </submittedName>
</protein>
<dbReference type="Proteomes" id="UP000250572">
    <property type="component" value="Unassembled WGS sequence"/>
</dbReference>
<comment type="caution">
    <text evidence="1">The sequence shown here is derived from an EMBL/GenBank/DDBJ whole genome shotgun (WGS) entry which is preliminary data.</text>
</comment>
<dbReference type="EMBL" id="NHOQ01001269">
    <property type="protein sequence ID" value="PWA25524.1"/>
    <property type="molecule type" value="Genomic_DNA"/>
</dbReference>
<accession>A0A315VQT7</accession>
<organism evidence="1 2">
    <name type="scientific">Gambusia affinis</name>
    <name type="common">Western mosquitofish</name>
    <name type="synonym">Heterandria affinis</name>
    <dbReference type="NCBI Taxonomy" id="33528"/>
    <lineage>
        <taxon>Eukaryota</taxon>
        <taxon>Metazoa</taxon>
        <taxon>Chordata</taxon>
        <taxon>Craniata</taxon>
        <taxon>Vertebrata</taxon>
        <taxon>Euteleostomi</taxon>
        <taxon>Actinopterygii</taxon>
        <taxon>Neopterygii</taxon>
        <taxon>Teleostei</taxon>
        <taxon>Neoteleostei</taxon>
        <taxon>Acanthomorphata</taxon>
        <taxon>Ovalentaria</taxon>
        <taxon>Atherinomorphae</taxon>
        <taxon>Cyprinodontiformes</taxon>
        <taxon>Poeciliidae</taxon>
        <taxon>Poeciliinae</taxon>
        <taxon>Gambusia</taxon>
    </lineage>
</organism>
<feature type="non-terminal residue" evidence="1">
    <location>
        <position position="1"/>
    </location>
</feature>
<reference evidence="1 2" key="1">
    <citation type="journal article" date="2018" name="G3 (Bethesda)">
        <title>A High-Quality Reference Genome for the Invasive Mosquitofish Gambusia affinis Using a Chicago Library.</title>
        <authorList>
            <person name="Hoffberg S.L."/>
            <person name="Troendle N.J."/>
            <person name="Glenn T.C."/>
            <person name="Mahmud O."/>
            <person name="Louha S."/>
            <person name="Chalopin D."/>
            <person name="Bennetzen J.L."/>
            <person name="Mauricio R."/>
        </authorList>
    </citation>
    <scope>NUCLEOTIDE SEQUENCE [LARGE SCALE GENOMIC DNA]</scope>
    <source>
        <strain evidence="1">NE01/NJP1002.9</strain>
        <tissue evidence="1">Muscle</tissue>
    </source>
</reference>
<name>A0A315VQT7_GAMAF</name>
<sequence>VEKYPHLSKLPLSSDKMSLLSRPIMSLHCCIKAAGPKGVDMIEPWPSCGSSPALPSSAPPTVRPAFISRVAQAVCSVGALQTAYAA</sequence>
<keyword evidence="2" id="KW-1185">Reference proteome</keyword>
<dbReference type="AlphaFoldDB" id="A0A315VQT7"/>
<proteinExistence type="predicted"/>
<evidence type="ECO:0000313" key="1">
    <source>
        <dbReference type="EMBL" id="PWA25524.1"/>
    </source>
</evidence>
<gene>
    <name evidence="1" type="ORF">CCH79_00021003</name>
</gene>
<evidence type="ECO:0000313" key="2">
    <source>
        <dbReference type="Proteomes" id="UP000250572"/>
    </source>
</evidence>